<sequence>MGVRESEAAPFIHRTIPPQPTQVTKDEQPCSNRSRRADQDLGQLVTRTLTVNASALRRAASKIDANMLPPLRHDFEVCQLRMARKVMPPEVLIVLEQCRETLRLLEGPAALDSLAADLVKHLLQLLEGRRLTLPFLKR</sequence>
<organism evidence="2 3">
    <name type="scientific">Pseudorhodoferax aquiterrae</name>
    <dbReference type="NCBI Taxonomy" id="747304"/>
    <lineage>
        <taxon>Bacteria</taxon>
        <taxon>Pseudomonadati</taxon>
        <taxon>Pseudomonadota</taxon>
        <taxon>Betaproteobacteria</taxon>
        <taxon>Burkholderiales</taxon>
        <taxon>Comamonadaceae</taxon>
    </lineage>
</organism>
<accession>A0ABQ3G9Z8</accession>
<evidence type="ECO:0000313" key="3">
    <source>
        <dbReference type="Proteomes" id="UP000626210"/>
    </source>
</evidence>
<evidence type="ECO:0000256" key="1">
    <source>
        <dbReference type="SAM" id="MobiDB-lite"/>
    </source>
</evidence>
<protein>
    <submittedName>
        <fullName evidence="2">Uncharacterized protein</fullName>
    </submittedName>
</protein>
<dbReference type="EMBL" id="BMYK01000026">
    <property type="protein sequence ID" value="GHC98386.1"/>
    <property type="molecule type" value="Genomic_DNA"/>
</dbReference>
<feature type="region of interest" description="Disordered" evidence="1">
    <location>
        <begin position="17"/>
        <end position="38"/>
    </location>
</feature>
<reference evidence="3" key="1">
    <citation type="journal article" date="2019" name="Int. J. Syst. Evol. Microbiol.">
        <title>The Global Catalogue of Microorganisms (GCM) 10K type strain sequencing project: providing services to taxonomists for standard genome sequencing and annotation.</title>
        <authorList>
            <consortium name="The Broad Institute Genomics Platform"/>
            <consortium name="The Broad Institute Genome Sequencing Center for Infectious Disease"/>
            <person name="Wu L."/>
            <person name="Ma J."/>
        </authorList>
    </citation>
    <scope>NUCLEOTIDE SEQUENCE [LARGE SCALE GENOMIC DNA]</scope>
    <source>
        <strain evidence="3">KCTC 23314</strain>
    </source>
</reference>
<gene>
    <name evidence="2" type="ORF">GCM10007320_54020</name>
</gene>
<comment type="caution">
    <text evidence="2">The sequence shown here is derived from an EMBL/GenBank/DDBJ whole genome shotgun (WGS) entry which is preliminary data.</text>
</comment>
<name>A0ABQ3G9Z8_9BURK</name>
<proteinExistence type="predicted"/>
<evidence type="ECO:0000313" key="2">
    <source>
        <dbReference type="EMBL" id="GHC98386.1"/>
    </source>
</evidence>
<keyword evidence="3" id="KW-1185">Reference proteome</keyword>
<dbReference type="Proteomes" id="UP000626210">
    <property type="component" value="Unassembled WGS sequence"/>
</dbReference>